<evidence type="ECO:0000313" key="1">
    <source>
        <dbReference type="EMBL" id="MBW0463315.1"/>
    </source>
</evidence>
<gene>
    <name evidence="1" type="ORF">O181_003030</name>
</gene>
<keyword evidence="2" id="KW-1185">Reference proteome</keyword>
<dbReference type="EMBL" id="AVOT02000525">
    <property type="protein sequence ID" value="MBW0463315.1"/>
    <property type="molecule type" value="Genomic_DNA"/>
</dbReference>
<dbReference type="Proteomes" id="UP000765509">
    <property type="component" value="Unassembled WGS sequence"/>
</dbReference>
<comment type="caution">
    <text evidence="1">The sequence shown here is derived from an EMBL/GenBank/DDBJ whole genome shotgun (WGS) entry which is preliminary data.</text>
</comment>
<accession>A0A9Q3GDG3</accession>
<evidence type="ECO:0000313" key="2">
    <source>
        <dbReference type="Proteomes" id="UP000765509"/>
    </source>
</evidence>
<name>A0A9Q3GDG3_9BASI</name>
<reference evidence="1" key="1">
    <citation type="submission" date="2021-03" db="EMBL/GenBank/DDBJ databases">
        <title>Draft genome sequence of rust myrtle Austropuccinia psidii MF-1, a brazilian biotype.</title>
        <authorList>
            <person name="Quecine M.C."/>
            <person name="Pachon D.M.R."/>
            <person name="Bonatelli M.L."/>
            <person name="Correr F.H."/>
            <person name="Franceschini L.M."/>
            <person name="Leite T.F."/>
            <person name="Margarido G.R.A."/>
            <person name="Almeida C.A."/>
            <person name="Ferrarezi J.A."/>
            <person name="Labate C.A."/>
        </authorList>
    </citation>
    <scope>NUCLEOTIDE SEQUENCE</scope>
    <source>
        <strain evidence="1">MF-1</strain>
    </source>
</reference>
<dbReference type="AlphaFoldDB" id="A0A9Q3GDG3"/>
<protein>
    <submittedName>
        <fullName evidence="1">Uncharacterized protein</fullName>
    </submittedName>
</protein>
<organism evidence="1 2">
    <name type="scientific">Austropuccinia psidii MF-1</name>
    <dbReference type="NCBI Taxonomy" id="1389203"/>
    <lineage>
        <taxon>Eukaryota</taxon>
        <taxon>Fungi</taxon>
        <taxon>Dikarya</taxon>
        <taxon>Basidiomycota</taxon>
        <taxon>Pucciniomycotina</taxon>
        <taxon>Pucciniomycetes</taxon>
        <taxon>Pucciniales</taxon>
        <taxon>Sphaerophragmiaceae</taxon>
        <taxon>Austropuccinia</taxon>
    </lineage>
</organism>
<sequence length="181" mass="20595">MTDQNALRRTIPELNNSNYLQLKIQTQAYLMEMDLVDCLTTNPETPPPDAAQQNELLKGRQKKAGIRIGKMGILNCQTFLSVVNEGNPYNIWRTLSRKFTLNSENNQARIFLEFLALKHVYTLEKFIYDIPQHIGNIASVGIMIGSPGDIKESSIAEIIVSKLNDNYVNTREILHIKNYVV</sequence>
<proteinExistence type="predicted"/>